<protein>
    <recommendedName>
        <fullName evidence="1">FAR1 domain-containing protein</fullName>
    </recommendedName>
</protein>
<dbReference type="PANTHER" id="PTHR47718:SF17">
    <property type="entry name" value="PROTEIN FAR1-RELATED SEQUENCE 5-LIKE"/>
    <property type="match status" value="1"/>
</dbReference>
<dbReference type="InterPro" id="IPR004330">
    <property type="entry name" value="FAR1_DNA_bnd_dom"/>
</dbReference>
<evidence type="ECO:0000313" key="2">
    <source>
        <dbReference type="EMBL" id="KAK8953987.1"/>
    </source>
</evidence>
<dbReference type="PANTHER" id="PTHR47718">
    <property type="entry name" value="OS01G0519700 PROTEIN"/>
    <property type="match status" value="1"/>
</dbReference>
<reference evidence="2 3" key="1">
    <citation type="journal article" date="2022" name="Nat. Plants">
        <title>Genomes of leafy and leafless Platanthera orchids illuminate the evolution of mycoheterotrophy.</title>
        <authorList>
            <person name="Li M.H."/>
            <person name="Liu K.W."/>
            <person name="Li Z."/>
            <person name="Lu H.C."/>
            <person name="Ye Q.L."/>
            <person name="Zhang D."/>
            <person name="Wang J.Y."/>
            <person name="Li Y.F."/>
            <person name="Zhong Z.M."/>
            <person name="Liu X."/>
            <person name="Yu X."/>
            <person name="Liu D.K."/>
            <person name="Tu X.D."/>
            <person name="Liu B."/>
            <person name="Hao Y."/>
            <person name="Liao X.Y."/>
            <person name="Jiang Y.T."/>
            <person name="Sun W.H."/>
            <person name="Chen J."/>
            <person name="Chen Y.Q."/>
            <person name="Ai Y."/>
            <person name="Zhai J.W."/>
            <person name="Wu S.S."/>
            <person name="Zhou Z."/>
            <person name="Hsiao Y.Y."/>
            <person name="Wu W.L."/>
            <person name="Chen Y.Y."/>
            <person name="Lin Y.F."/>
            <person name="Hsu J.L."/>
            <person name="Li C.Y."/>
            <person name="Wang Z.W."/>
            <person name="Zhao X."/>
            <person name="Zhong W.Y."/>
            <person name="Ma X.K."/>
            <person name="Ma L."/>
            <person name="Huang J."/>
            <person name="Chen G.Z."/>
            <person name="Huang M.Z."/>
            <person name="Huang L."/>
            <person name="Peng D.H."/>
            <person name="Luo Y.B."/>
            <person name="Zou S.Q."/>
            <person name="Chen S.P."/>
            <person name="Lan S."/>
            <person name="Tsai W.C."/>
            <person name="Van de Peer Y."/>
            <person name="Liu Z.J."/>
        </authorList>
    </citation>
    <scope>NUCLEOTIDE SEQUENCE [LARGE SCALE GENOMIC DNA]</scope>
    <source>
        <strain evidence="2">Lor287</strain>
    </source>
</reference>
<comment type="caution">
    <text evidence="2">The sequence shown here is derived from an EMBL/GenBank/DDBJ whole genome shotgun (WGS) entry which is preliminary data.</text>
</comment>
<dbReference type="AlphaFoldDB" id="A0AAP0BZI4"/>
<name>A0AAP0BZI4_9ASPA</name>
<gene>
    <name evidence="2" type="ORF">KSP39_PZI002378</name>
</gene>
<evidence type="ECO:0000259" key="1">
    <source>
        <dbReference type="Pfam" id="PF03101"/>
    </source>
</evidence>
<keyword evidence="3" id="KW-1185">Reference proteome</keyword>
<organism evidence="2 3">
    <name type="scientific">Platanthera zijinensis</name>
    <dbReference type="NCBI Taxonomy" id="2320716"/>
    <lineage>
        <taxon>Eukaryota</taxon>
        <taxon>Viridiplantae</taxon>
        <taxon>Streptophyta</taxon>
        <taxon>Embryophyta</taxon>
        <taxon>Tracheophyta</taxon>
        <taxon>Spermatophyta</taxon>
        <taxon>Magnoliopsida</taxon>
        <taxon>Liliopsida</taxon>
        <taxon>Asparagales</taxon>
        <taxon>Orchidaceae</taxon>
        <taxon>Orchidoideae</taxon>
        <taxon>Orchideae</taxon>
        <taxon>Orchidinae</taxon>
        <taxon>Platanthera</taxon>
    </lineage>
</organism>
<proteinExistence type="predicted"/>
<dbReference type="Proteomes" id="UP001418222">
    <property type="component" value="Unassembled WGS sequence"/>
</dbReference>
<evidence type="ECO:0000313" key="3">
    <source>
        <dbReference type="Proteomes" id="UP001418222"/>
    </source>
</evidence>
<dbReference type="EMBL" id="JBBWWQ010000002">
    <property type="protein sequence ID" value="KAK8953987.1"/>
    <property type="molecule type" value="Genomic_DNA"/>
</dbReference>
<sequence length="271" mass="31120">MEIAGETLDNIPVKEKIDVLVFPTVHSDAEAYNMYREYARKIGFSVRKEHIVHWTHTRIVKGRQFVCAKAGYKRVNDEKDAQKKFRKLDTHAGCLACLHFAADEDGRNWEVVKFVEKHNHPLAQVNDDSHLLRSHRDISEVQGSLLKSMTGVGIKTIQAYNFMSDEVGGNENVGFCKTDAYNYAQQERRALIESGDATSLLKIFKERQREDIMFSYDVQTDELGRLTSFCWMDGHSKIDYNSFGDVIIFDTTYQLNKYNLACAPFIGINHH</sequence>
<accession>A0AAP0BZI4</accession>
<dbReference type="Pfam" id="PF03101">
    <property type="entry name" value="FAR1"/>
    <property type="match status" value="1"/>
</dbReference>
<feature type="domain" description="FAR1" evidence="1">
    <location>
        <begin position="34"/>
        <end position="123"/>
    </location>
</feature>